<comment type="caution">
    <text evidence="2">The sequence shown here is derived from an EMBL/GenBank/DDBJ whole genome shotgun (WGS) entry which is preliminary data.</text>
</comment>
<feature type="compositionally biased region" description="Low complexity" evidence="1">
    <location>
        <begin position="40"/>
        <end position="49"/>
    </location>
</feature>
<evidence type="ECO:0000313" key="2">
    <source>
        <dbReference type="EMBL" id="CAK0797735.1"/>
    </source>
</evidence>
<feature type="non-terminal residue" evidence="2">
    <location>
        <position position="1"/>
    </location>
</feature>
<dbReference type="EMBL" id="CAUYUJ010001807">
    <property type="protein sequence ID" value="CAK0797735.1"/>
    <property type="molecule type" value="Genomic_DNA"/>
</dbReference>
<protein>
    <recommendedName>
        <fullName evidence="4">FACT complex subunit</fullName>
    </recommendedName>
</protein>
<evidence type="ECO:0008006" key="4">
    <source>
        <dbReference type="Google" id="ProtNLM"/>
    </source>
</evidence>
<gene>
    <name evidence="2" type="ORF">PCOR1329_LOCUS6732</name>
</gene>
<sequence length="343" mass="38492">ADVGDASPVHRRCIPDASAMRRDPPTPFAPTLFGRPLPLTGRRGVGSTRTRGRREFSEPHEWSDLSGRAAEAPRGPLATRRGAACARLSAPKGAAISSRWRWELQAYDYSFRICRRAPTGALLFQGGHVCHRSSAFTLDIPYSQIRHLLVDPRSARSLIRLHLHSPVLIGKSRLESNILCSGAPADEFNDFMQKLDNVDAHRIIVNSLFFEFTVGSRSPRNVMRYQCYAGVLTRNDCCAPLVDLSHVCAVIVEPLKRRMKFSLIFVSKSRIGSLNGFRYHRYSNSSTLRVDGISQRHQARIKQWLTLSKFSIEVTDTTALQQQFRNADELCDDSSDAGEEKRP</sequence>
<accession>A0ABN9PWT8</accession>
<dbReference type="Proteomes" id="UP001189429">
    <property type="component" value="Unassembled WGS sequence"/>
</dbReference>
<feature type="compositionally biased region" description="Basic and acidic residues" evidence="1">
    <location>
        <begin position="53"/>
        <end position="63"/>
    </location>
</feature>
<feature type="region of interest" description="Disordered" evidence="1">
    <location>
        <begin position="1"/>
        <end position="76"/>
    </location>
</feature>
<organism evidence="2 3">
    <name type="scientific">Prorocentrum cordatum</name>
    <dbReference type="NCBI Taxonomy" id="2364126"/>
    <lineage>
        <taxon>Eukaryota</taxon>
        <taxon>Sar</taxon>
        <taxon>Alveolata</taxon>
        <taxon>Dinophyceae</taxon>
        <taxon>Prorocentrales</taxon>
        <taxon>Prorocentraceae</taxon>
        <taxon>Prorocentrum</taxon>
    </lineage>
</organism>
<evidence type="ECO:0000256" key="1">
    <source>
        <dbReference type="SAM" id="MobiDB-lite"/>
    </source>
</evidence>
<keyword evidence="3" id="KW-1185">Reference proteome</keyword>
<name>A0ABN9PWT8_9DINO</name>
<reference evidence="2" key="1">
    <citation type="submission" date="2023-10" db="EMBL/GenBank/DDBJ databases">
        <authorList>
            <person name="Chen Y."/>
            <person name="Shah S."/>
            <person name="Dougan E. K."/>
            <person name="Thang M."/>
            <person name="Chan C."/>
        </authorList>
    </citation>
    <scope>NUCLEOTIDE SEQUENCE [LARGE SCALE GENOMIC DNA]</scope>
</reference>
<evidence type="ECO:0000313" key="3">
    <source>
        <dbReference type="Proteomes" id="UP001189429"/>
    </source>
</evidence>
<proteinExistence type="predicted"/>